<sequence length="184" mass="21858">MLRLRWGRIGVWTLGILLTRSEIRAPNLGNADRRWTGTRSQRLRVGVARSKARVERRREMRFKQGFGFDFNENRLIESTFWVWVSKWVMGCGQLGFHLDFDEEEFATEGEVKNEPGKAPQYPCFPKEEKMSEEELERMLGERYKTRSTYVTYAEDGYDHKRSIERDIYLSSAKDRTIWKVKCMV</sequence>
<dbReference type="InterPro" id="IPR039659">
    <property type="entry name" value="SPT5"/>
</dbReference>
<dbReference type="EMBL" id="CACTIH010009064">
    <property type="protein sequence ID" value="CAA3022124.1"/>
    <property type="molecule type" value="Genomic_DNA"/>
</dbReference>
<name>A0A8S0UYE3_OLEEU</name>
<dbReference type="AlphaFoldDB" id="A0A8S0UYE3"/>
<dbReference type="GO" id="GO:0032784">
    <property type="term" value="P:regulation of DNA-templated transcription elongation"/>
    <property type="evidence" value="ECO:0007669"/>
    <property type="project" value="InterPro"/>
</dbReference>
<keyword evidence="3" id="KW-1185">Reference proteome</keyword>
<comment type="caution">
    <text evidence="2">The sequence shown here is derived from an EMBL/GenBank/DDBJ whole genome shotgun (WGS) entry which is preliminary data.</text>
</comment>
<accession>A0A8S0UYE3</accession>
<gene>
    <name evidence="2" type="ORF">OLEA9_A035973</name>
</gene>
<proteinExistence type="predicted"/>
<reference evidence="2 3" key="1">
    <citation type="submission" date="2019-12" db="EMBL/GenBank/DDBJ databases">
        <authorList>
            <person name="Alioto T."/>
            <person name="Alioto T."/>
            <person name="Gomez Garrido J."/>
        </authorList>
    </citation>
    <scope>NUCLEOTIDE SEQUENCE [LARGE SCALE GENOMIC DNA]</scope>
</reference>
<dbReference type="PANTHER" id="PTHR11125">
    <property type="entry name" value="SUPPRESSOR OF TY 5"/>
    <property type="match status" value="1"/>
</dbReference>
<dbReference type="GO" id="GO:0003729">
    <property type="term" value="F:mRNA binding"/>
    <property type="evidence" value="ECO:0007669"/>
    <property type="project" value="TreeGrafter"/>
</dbReference>
<dbReference type="GO" id="GO:0032044">
    <property type="term" value="C:DSIF complex"/>
    <property type="evidence" value="ECO:0007669"/>
    <property type="project" value="TreeGrafter"/>
</dbReference>
<keyword evidence="1" id="KW-0732">Signal</keyword>
<dbReference type="GO" id="GO:0006368">
    <property type="term" value="P:transcription elongation by RNA polymerase II"/>
    <property type="evidence" value="ECO:0007669"/>
    <property type="project" value="TreeGrafter"/>
</dbReference>
<evidence type="ECO:0000313" key="2">
    <source>
        <dbReference type="EMBL" id="CAA3022124.1"/>
    </source>
</evidence>
<protein>
    <submittedName>
        <fullName evidence="2">Uncharacterized protein</fullName>
    </submittedName>
</protein>
<evidence type="ECO:0000256" key="1">
    <source>
        <dbReference type="SAM" id="SignalP"/>
    </source>
</evidence>
<feature type="chain" id="PRO_5035872396" evidence="1">
    <location>
        <begin position="22"/>
        <end position="184"/>
    </location>
</feature>
<dbReference type="GO" id="GO:0006357">
    <property type="term" value="P:regulation of transcription by RNA polymerase II"/>
    <property type="evidence" value="ECO:0007669"/>
    <property type="project" value="InterPro"/>
</dbReference>
<dbReference type="Gramene" id="OE9A035973T1">
    <property type="protein sequence ID" value="OE9A035973C1"/>
    <property type="gene ID" value="OE9A035973"/>
</dbReference>
<dbReference type="PANTHER" id="PTHR11125:SF8">
    <property type="entry name" value="PROTEIN RNA-DIRECTED DNA METHYLATION 3"/>
    <property type="match status" value="1"/>
</dbReference>
<dbReference type="Proteomes" id="UP000594638">
    <property type="component" value="Unassembled WGS sequence"/>
</dbReference>
<evidence type="ECO:0000313" key="3">
    <source>
        <dbReference type="Proteomes" id="UP000594638"/>
    </source>
</evidence>
<feature type="signal peptide" evidence="1">
    <location>
        <begin position="1"/>
        <end position="21"/>
    </location>
</feature>
<organism evidence="2 3">
    <name type="scientific">Olea europaea subsp. europaea</name>
    <dbReference type="NCBI Taxonomy" id="158383"/>
    <lineage>
        <taxon>Eukaryota</taxon>
        <taxon>Viridiplantae</taxon>
        <taxon>Streptophyta</taxon>
        <taxon>Embryophyta</taxon>
        <taxon>Tracheophyta</taxon>
        <taxon>Spermatophyta</taxon>
        <taxon>Magnoliopsida</taxon>
        <taxon>eudicotyledons</taxon>
        <taxon>Gunneridae</taxon>
        <taxon>Pentapetalae</taxon>
        <taxon>asterids</taxon>
        <taxon>lamiids</taxon>
        <taxon>Lamiales</taxon>
        <taxon>Oleaceae</taxon>
        <taxon>Oleeae</taxon>
        <taxon>Olea</taxon>
    </lineage>
</organism>